<proteinExistence type="predicted"/>
<feature type="signal peptide" evidence="1">
    <location>
        <begin position="1"/>
        <end position="21"/>
    </location>
</feature>
<dbReference type="EMBL" id="DS745206">
    <property type="protein sequence ID" value="EEC07655.1"/>
    <property type="molecule type" value="Genomic_DNA"/>
</dbReference>
<evidence type="ECO:0000313" key="4">
    <source>
        <dbReference type="Proteomes" id="UP000001555"/>
    </source>
</evidence>
<dbReference type="InParanoid" id="B7PM33"/>
<dbReference type="EnsemblMetazoa" id="ISCW005516-RA">
    <property type="protein sequence ID" value="ISCW005516-PA"/>
    <property type="gene ID" value="ISCW005516"/>
</dbReference>
<name>B7PM33_IXOSC</name>
<dbReference type="Proteomes" id="UP000001555">
    <property type="component" value="Unassembled WGS sequence"/>
</dbReference>
<dbReference type="EMBL" id="ABJB010071303">
    <property type="status" value="NOT_ANNOTATED_CDS"/>
    <property type="molecule type" value="Genomic_DNA"/>
</dbReference>
<keyword evidence="4" id="KW-1185">Reference proteome</keyword>
<dbReference type="VEuPathDB" id="VectorBase:ISCI005516"/>
<sequence length="58" mass="6257">MWNYLIVGAVLLARLIAGSDQEYDIGIGIGDITGPAAEIGMVRRLTDSIVLMFVEGYV</sequence>
<dbReference type="PaxDb" id="6945-B7PM33"/>
<accession>B7PM33</accession>
<evidence type="ECO:0008006" key="5">
    <source>
        <dbReference type="Google" id="ProtNLM"/>
    </source>
</evidence>
<evidence type="ECO:0000256" key="1">
    <source>
        <dbReference type="SAM" id="SignalP"/>
    </source>
</evidence>
<dbReference type="AlphaFoldDB" id="B7PM33"/>
<evidence type="ECO:0000313" key="2">
    <source>
        <dbReference type="EMBL" id="EEC07655.1"/>
    </source>
</evidence>
<evidence type="ECO:0000313" key="3">
    <source>
        <dbReference type="EnsemblMetazoa" id="ISCW005516-PA"/>
    </source>
</evidence>
<reference evidence="3" key="2">
    <citation type="submission" date="2020-05" db="UniProtKB">
        <authorList>
            <consortium name="EnsemblMetazoa"/>
        </authorList>
    </citation>
    <scope>IDENTIFICATION</scope>
    <source>
        <strain evidence="3">wikel</strain>
    </source>
</reference>
<protein>
    <recommendedName>
        <fullName evidence="5">Secreted protein</fullName>
    </recommendedName>
</protein>
<dbReference type="VEuPathDB" id="VectorBase:ISCW005516"/>
<keyword evidence="1" id="KW-0732">Signal</keyword>
<feature type="chain" id="PRO_5014568062" description="Secreted protein" evidence="1">
    <location>
        <begin position="22"/>
        <end position="58"/>
    </location>
</feature>
<dbReference type="HOGENOM" id="CLU_2981357_0_0_1"/>
<reference evidence="2 4" key="1">
    <citation type="submission" date="2008-03" db="EMBL/GenBank/DDBJ databases">
        <title>Annotation of Ixodes scapularis.</title>
        <authorList>
            <consortium name="Ixodes scapularis Genome Project Consortium"/>
            <person name="Caler E."/>
            <person name="Hannick L.I."/>
            <person name="Bidwell S."/>
            <person name="Joardar V."/>
            <person name="Thiagarajan M."/>
            <person name="Amedeo P."/>
            <person name="Galinsky K.J."/>
            <person name="Schobel S."/>
            <person name="Inman J."/>
            <person name="Hostetler J."/>
            <person name="Miller J."/>
            <person name="Hammond M."/>
            <person name="Megy K."/>
            <person name="Lawson D."/>
            <person name="Kodira C."/>
            <person name="Sutton G."/>
            <person name="Meyer J."/>
            <person name="Hill C.A."/>
            <person name="Birren B."/>
            <person name="Nene V."/>
            <person name="Collins F."/>
            <person name="Alarcon-Chaidez F."/>
            <person name="Wikel S."/>
            <person name="Strausberg R."/>
        </authorList>
    </citation>
    <scope>NUCLEOTIDE SEQUENCE [LARGE SCALE GENOMIC DNA]</scope>
    <source>
        <strain evidence="4">Wikel</strain>
        <strain evidence="2">Wikel colony</strain>
    </source>
</reference>
<gene>
    <name evidence="2" type="ORF">IscW_ISCW005516</name>
</gene>
<organism>
    <name type="scientific">Ixodes scapularis</name>
    <name type="common">Black-legged tick</name>
    <name type="synonym">Deer tick</name>
    <dbReference type="NCBI Taxonomy" id="6945"/>
    <lineage>
        <taxon>Eukaryota</taxon>
        <taxon>Metazoa</taxon>
        <taxon>Ecdysozoa</taxon>
        <taxon>Arthropoda</taxon>
        <taxon>Chelicerata</taxon>
        <taxon>Arachnida</taxon>
        <taxon>Acari</taxon>
        <taxon>Parasitiformes</taxon>
        <taxon>Ixodida</taxon>
        <taxon>Ixodoidea</taxon>
        <taxon>Ixodidae</taxon>
        <taxon>Ixodinae</taxon>
        <taxon>Ixodes</taxon>
    </lineage>
</organism>